<keyword evidence="2" id="KW-0614">Plasmid</keyword>
<dbReference type="EMBL" id="CP157965">
    <property type="protein sequence ID" value="XBT98164.1"/>
    <property type="molecule type" value="Genomic_DNA"/>
</dbReference>
<proteinExistence type="predicted"/>
<reference evidence="2" key="1">
    <citation type="submission" date="2024-06" db="EMBL/GenBank/DDBJ databases">
        <authorList>
            <person name="Li T."/>
            <person name="Gao R."/>
        </authorList>
    </citation>
    <scope>NUCLEOTIDE SEQUENCE</scope>
    <source>
        <strain evidence="2">ZPR3</strain>
        <plasmid evidence="2">unnamed5</plasmid>
    </source>
</reference>
<protein>
    <submittedName>
        <fullName evidence="2">AAA family ATPase</fullName>
    </submittedName>
</protein>
<dbReference type="GO" id="GO:0016887">
    <property type="term" value="F:ATP hydrolysis activity"/>
    <property type="evidence" value="ECO:0007669"/>
    <property type="project" value="InterPro"/>
</dbReference>
<dbReference type="CDD" id="cd00009">
    <property type="entry name" value="AAA"/>
    <property type="match status" value="1"/>
</dbReference>
<dbReference type="Pfam" id="PF07728">
    <property type="entry name" value="AAA_5"/>
    <property type="match status" value="1"/>
</dbReference>
<geneLocation type="plasmid" evidence="2">
    <name>unnamed5</name>
</geneLocation>
<dbReference type="SMART" id="SM00382">
    <property type="entry name" value="AAA"/>
    <property type="match status" value="1"/>
</dbReference>
<dbReference type="Gene3D" id="3.40.50.300">
    <property type="entry name" value="P-loop containing nucleotide triphosphate hydrolases"/>
    <property type="match status" value="1"/>
</dbReference>
<dbReference type="GO" id="GO:0005524">
    <property type="term" value="F:ATP binding"/>
    <property type="evidence" value="ECO:0007669"/>
    <property type="project" value="InterPro"/>
</dbReference>
<dbReference type="RefSeq" id="WP_349963476.1">
    <property type="nucleotide sequence ID" value="NZ_CP157965.1"/>
</dbReference>
<organism evidence="2">
    <name type="scientific">Rhizobium sp. ZPR3</name>
    <dbReference type="NCBI Taxonomy" id="3158967"/>
    <lineage>
        <taxon>Bacteria</taxon>
        <taxon>Pseudomonadati</taxon>
        <taxon>Pseudomonadota</taxon>
        <taxon>Alphaproteobacteria</taxon>
        <taxon>Hyphomicrobiales</taxon>
        <taxon>Rhizobiaceae</taxon>
        <taxon>Rhizobium/Agrobacterium group</taxon>
        <taxon>Rhizobium</taxon>
    </lineage>
</organism>
<gene>
    <name evidence="2" type="ORF">ABM479_35570</name>
</gene>
<name>A0AAU7S6N2_9HYPH</name>
<feature type="domain" description="AAA+ ATPase" evidence="1">
    <location>
        <begin position="470"/>
        <end position="638"/>
    </location>
</feature>
<dbReference type="InterPro" id="IPR011704">
    <property type="entry name" value="ATPase_dyneun-rel_AAA"/>
</dbReference>
<evidence type="ECO:0000259" key="1">
    <source>
        <dbReference type="SMART" id="SM00382"/>
    </source>
</evidence>
<dbReference type="SUPFAM" id="SSF52540">
    <property type="entry name" value="P-loop containing nucleoside triphosphate hydrolases"/>
    <property type="match status" value="1"/>
</dbReference>
<sequence>MNVLDGPRLKIQYETAFDKYRSQDWAVDWRRNYGEQVRKVMGADWEQWRTREFQEMLWNSDAVASIGPGHSVTVHGAYDDEELARMLFDARNVLADLPVEERGERLQKLYDESLAAVYPKYAKRRPRARLTRLLAAMFPDDMTSIADASRIWGIQRLISAARVPGDFVAQHPTVRATMRAALGAPETVEEKVDQAIFAWYLWQTYFGKPDEGAVVTQVEQREANAVPPFSILPAHAQRRSLTCVKGNVELLLAMVREAEHGITREDLVGVILSEATQLNTSSAGNIISQAMGGLGLLRLDGITYRPTDRGHELLSAGNPATVLRGPLIGRVFGMGHLLLMIAREPGVLRASDVAKRLRQLVPTWTSTQPGSHICTWARLVGLVDVQESGGLVLTDDGEDYATALPEGFEGNWSLSTGLELSDVSELFDEEGGTAAALLSGSERYDAAAILADGCFLPLEQIQAAIDLLRRKKNVILQGPPGTGKTWLAKRLGYALMGTRDAQRLTAVQFQPTLSYEDFVRGWRPDGTKGLQLVDGVFLEAVDAAKSDPHTPYVLVIEEINRGNPAQVLGEMLTLIEDGKRSLSEALRLAYPRTIDERVHVPENLFIIGTMNLADRSLALVDLALRRRFSFISLSPQFNGAWERWMLDHGAPADLIATIAAKMKFLNGAIEAERSLGRQFQVGHSFMTPHVSPGDDGQAWRSWYLETVRTEVAPLLEEYWYDNVKEAAAQVARLEAI</sequence>
<dbReference type="AlphaFoldDB" id="A0AAU7S6N2"/>
<evidence type="ECO:0000313" key="2">
    <source>
        <dbReference type="EMBL" id="XBT98164.1"/>
    </source>
</evidence>
<dbReference type="REBASE" id="838802">
    <property type="entry name" value="RspZPR3McrBCP"/>
</dbReference>
<dbReference type="PANTHER" id="PTHR37291:SF1">
    <property type="entry name" value="TYPE IV METHYL-DIRECTED RESTRICTION ENZYME ECOKMCRB SUBUNIT"/>
    <property type="match status" value="1"/>
</dbReference>
<dbReference type="InterPro" id="IPR052934">
    <property type="entry name" value="Methyl-DNA_Rec/Restrict_Enz"/>
</dbReference>
<dbReference type="PANTHER" id="PTHR37291">
    <property type="entry name" value="5-METHYLCYTOSINE-SPECIFIC RESTRICTION ENZYME B"/>
    <property type="match status" value="1"/>
</dbReference>
<accession>A0AAU7S6N2</accession>
<dbReference type="InterPro" id="IPR003593">
    <property type="entry name" value="AAA+_ATPase"/>
</dbReference>
<dbReference type="InterPro" id="IPR027417">
    <property type="entry name" value="P-loop_NTPase"/>
</dbReference>